<accession>A0ABN4NID7</accession>
<keyword evidence="2" id="KW-1185">Reference proteome</keyword>
<dbReference type="RefSeq" id="WP_063166665.1">
    <property type="nucleotide sequence ID" value="NZ_CP014342.1"/>
</dbReference>
<dbReference type="Pfam" id="PF14398">
    <property type="entry name" value="ATPgrasp_YheCD"/>
    <property type="match status" value="1"/>
</dbReference>
<dbReference type="InterPro" id="IPR026838">
    <property type="entry name" value="YheC/D"/>
</dbReference>
<organism evidence="1 2">
    <name type="scientific">Geobacillus subterraneus</name>
    <dbReference type="NCBI Taxonomy" id="129338"/>
    <lineage>
        <taxon>Bacteria</taxon>
        <taxon>Bacillati</taxon>
        <taxon>Bacillota</taxon>
        <taxon>Bacilli</taxon>
        <taxon>Bacillales</taxon>
        <taxon>Anoxybacillaceae</taxon>
        <taxon>Geobacillus</taxon>
    </lineage>
</organism>
<protein>
    <submittedName>
        <fullName evidence="1">Glutathione synthetase</fullName>
    </submittedName>
</protein>
<proteinExistence type="predicted"/>
<reference evidence="1 2" key="1">
    <citation type="submission" date="2016-02" db="EMBL/GenBank/DDBJ databases">
        <title>Complete genome sequence of Geobacillus subterraneus KCTC 3922T.</title>
        <authorList>
            <person name="Lee D.-W."/>
            <person name="Lee Y.-J."/>
            <person name="Lee S.-J."/>
            <person name="Park G.-S."/>
            <person name="Lee S.-J."/>
            <person name="Shin J.-H."/>
        </authorList>
    </citation>
    <scope>NUCLEOTIDE SEQUENCE [LARGE SCALE GENOMIC DNA]</scope>
    <source>
        <strain evidence="1 2">KCTC 3922</strain>
    </source>
</reference>
<dbReference type="Proteomes" id="UP000076226">
    <property type="component" value="Chromosome"/>
</dbReference>
<evidence type="ECO:0000313" key="2">
    <source>
        <dbReference type="Proteomes" id="UP000076226"/>
    </source>
</evidence>
<name>A0ABN4NID7_9BACL</name>
<dbReference type="SUPFAM" id="SSF56059">
    <property type="entry name" value="Glutathione synthetase ATP-binding domain-like"/>
    <property type="match status" value="1"/>
</dbReference>
<evidence type="ECO:0000313" key="1">
    <source>
        <dbReference type="EMBL" id="AMX84474.1"/>
    </source>
</evidence>
<dbReference type="EMBL" id="CP014342">
    <property type="protein sequence ID" value="AMX84474.1"/>
    <property type="molecule type" value="Genomic_DNA"/>
</dbReference>
<gene>
    <name evidence="1" type="ORF">GS3922_12830</name>
</gene>
<sequence>MTYTLLIDDKGKNTVTLPASLQTSGQTAAAFGSLLVPCRIVSSSALTDCVIITSDIARRLSIPFAANIHVFLTAEAVHLGPLVGILTAGFTKSLHRPVGSRSFFFAKLLAQEKQVGGFAFLFGTSHIDWENGMVNGYFYTERGWERHIVPLPTVIYNRLPNRRIENDETFQTITETLQTAYGIPVFNGHFFNKWEIYRRLASHPEAQPYLPTTAAHITWQTVEQFLARHTEAYVKPADGSLGRGIYHLTKKNNVYECRFRDEQGETKTALFPTAMALWHHLLANAPLHRYVIQQAVPLMTVNGRPTDFRVHTNKNEYGQWQVSAIAAKIAGRQSITTHMNSGGIVKTLEEIFPDTVQRETVLTRLHHAALTLSRCLDETSETLIGEIGFDLGVDKQGRIWMFEANSKPGRSIFKHPGLKEADERTALLPLAYAVHLSKTALTEPEALWP</sequence>